<sequence>MGDEEWMPRLCRFAAVGAPRQTSTSCVTSAATGARVSTATSLDTSSAPPAPMDSASDEWVSSAATSVACPSAPPDPEPLAEHLVAAAGSEPGWLPAKLRKTIPAQDQKWISAALWKHHRLRSDLKLWYDPPLPALIYHQVPSPEPFFTHRLLLWMPYNLWKVRLSCPVCSKQLTGYRAHKRARQVLDVDSFYLLITETLWCSACKTSYISTSKPILDQLDVPHRLEFRLILTQRYACDIRVIRSLRKSALGNSPSRLVRQLRENHSEEWIRFLCRYFATCTDFADRQCLLPVTFQEPPEPVAIPSHRWMLAVYGRDILSRLDRIKANITCTFGSVLKMDSTKKITKKLSGLANGTALWLTSVSNEVGQILISVLTAQEGPALDIMAADLIRRHSNAGVAPPKLLYVNTECCREGTVQTKLKQRFGGWPDLIVRLDIYHFMRRLASGCIKDAHPLYPTFMAKLSSCIFEWDSRDVALLRRAKRAQLVREGVPGITDKMVDLHIPKGELAMHCRRQTRGEQKTIISIECLLNELMGVKGRDSLGIPLLDKERMQHIWHVQRRHVKCIQDVPGVLLYTQTGTTSKEGIVLPKYRCARGSTSIESFHLYLNRFIPGTSANSLNFQLYLLEGLNRWNQDRQAASLAGKPPGHSGELVHGVNTNRVKVLGWKVVPSFQPPAVYTGELIGIDYLYRQTGRPLQDVHPDSEETDQMLEDVCPEEQLEDEGFEDALLDPTIERLDLSSDPSPTSFSTPSSLHPTAAPPRPGCSSTAAASEHHLIEYEDTEMPPGPSAPPAGSLLPCSTRLSATVSPAVRAGPSASRPAPPTGSLLPCSTSLTATVSPAVRAVPSASPPVTTAVARRAFLTRVLPGKAVDKRKSVLPPEHPRPPKAVCPGLPSLRLLVTQQTRPHTSAPMPVVSPPIPFSGPLFFLTPQVPAVRLLAPAGPLPSPSPARRRTSSRPVPSASPAITPAGTQQHLALDLLYVNPFGERVGLQEWGDG</sequence>
<feature type="region of interest" description="Disordered" evidence="1">
    <location>
        <begin position="871"/>
        <end position="890"/>
    </location>
</feature>
<dbReference type="InterPro" id="IPR046616">
    <property type="entry name" value="DUF6729"/>
</dbReference>
<accession>A0A9N7UFJ9</accession>
<feature type="compositionally biased region" description="Low complexity" evidence="1">
    <location>
        <begin position="954"/>
        <end position="963"/>
    </location>
</feature>
<dbReference type="AlphaFoldDB" id="A0A9N7UFJ9"/>
<protein>
    <recommendedName>
        <fullName evidence="2">DUF6729 domain-containing protein</fullName>
    </recommendedName>
</protein>
<feature type="region of interest" description="Disordered" evidence="1">
    <location>
        <begin position="779"/>
        <end position="798"/>
    </location>
</feature>
<feature type="region of interest" description="Disordered" evidence="1">
    <location>
        <begin position="938"/>
        <end position="967"/>
    </location>
</feature>
<reference evidence="3" key="1">
    <citation type="submission" date="2020-03" db="EMBL/GenBank/DDBJ databases">
        <authorList>
            <person name="Weist P."/>
        </authorList>
    </citation>
    <scope>NUCLEOTIDE SEQUENCE</scope>
</reference>
<comment type="caution">
    <text evidence="3">The sequence shown here is derived from an EMBL/GenBank/DDBJ whole genome shotgun (WGS) entry which is preliminary data.</text>
</comment>
<evidence type="ECO:0000313" key="3">
    <source>
        <dbReference type="EMBL" id="CAB1429359.1"/>
    </source>
</evidence>
<proteinExistence type="predicted"/>
<feature type="domain" description="DUF6729" evidence="2">
    <location>
        <begin position="99"/>
        <end position="318"/>
    </location>
</feature>
<dbReference type="EMBL" id="CADEAL010001127">
    <property type="protein sequence ID" value="CAB1429359.1"/>
    <property type="molecule type" value="Genomic_DNA"/>
</dbReference>
<evidence type="ECO:0000259" key="2">
    <source>
        <dbReference type="Pfam" id="PF20499"/>
    </source>
</evidence>
<gene>
    <name evidence="3" type="ORF">PLEPLA_LOCUS17337</name>
</gene>
<organism evidence="3 4">
    <name type="scientific">Pleuronectes platessa</name>
    <name type="common">European plaice</name>
    <dbReference type="NCBI Taxonomy" id="8262"/>
    <lineage>
        <taxon>Eukaryota</taxon>
        <taxon>Metazoa</taxon>
        <taxon>Chordata</taxon>
        <taxon>Craniata</taxon>
        <taxon>Vertebrata</taxon>
        <taxon>Euteleostomi</taxon>
        <taxon>Actinopterygii</taxon>
        <taxon>Neopterygii</taxon>
        <taxon>Teleostei</taxon>
        <taxon>Neoteleostei</taxon>
        <taxon>Acanthomorphata</taxon>
        <taxon>Carangaria</taxon>
        <taxon>Pleuronectiformes</taxon>
        <taxon>Pleuronectoidei</taxon>
        <taxon>Pleuronectidae</taxon>
        <taxon>Pleuronectes</taxon>
    </lineage>
</organism>
<dbReference type="PANTHER" id="PTHR24401:SF29">
    <property type="entry name" value="SI:CH211-243P7.3-RELATED"/>
    <property type="match status" value="1"/>
</dbReference>
<keyword evidence="4" id="KW-1185">Reference proteome</keyword>
<evidence type="ECO:0000256" key="1">
    <source>
        <dbReference type="SAM" id="MobiDB-lite"/>
    </source>
</evidence>
<dbReference type="PANTHER" id="PTHR24401">
    <property type="entry name" value="SI:CH211-243P7.3-RELATED"/>
    <property type="match status" value="1"/>
</dbReference>
<feature type="region of interest" description="Disordered" evidence="1">
    <location>
        <begin position="734"/>
        <end position="767"/>
    </location>
</feature>
<evidence type="ECO:0000313" key="4">
    <source>
        <dbReference type="Proteomes" id="UP001153269"/>
    </source>
</evidence>
<feature type="compositionally biased region" description="Low complexity" evidence="1">
    <location>
        <begin position="738"/>
        <end position="752"/>
    </location>
</feature>
<feature type="region of interest" description="Disordered" evidence="1">
    <location>
        <begin position="30"/>
        <end position="57"/>
    </location>
</feature>
<feature type="compositionally biased region" description="Low complexity" evidence="1">
    <location>
        <begin position="806"/>
        <end position="817"/>
    </location>
</feature>
<dbReference type="Pfam" id="PF20499">
    <property type="entry name" value="DUF6729"/>
    <property type="match status" value="1"/>
</dbReference>
<feature type="compositionally biased region" description="Polar residues" evidence="1">
    <location>
        <begin position="30"/>
        <end position="42"/>
    </location>
</feature>
<feature type="region of interest" description="Disordered" evidence="1">
    <location>
        <begin position="806"/>
        <end position="826"/>
    </location>
</feature>
<dbReference type="Proteomes" id="UP001153269">
    <property type="component" value="Unassembled WGS sequence"/>
</dbReference>
<name>A0A9N7UFJ9_PLEPL</name>